<reference evidence="6" key="1">
    <citation type="journal article" date="2020" name="ISME J.">
        <title>Gammaproteobacteria mediating utilization of methyl-, sulfur- and petroleum organic compounds in deep ocean hydrothermal plumes.</title>
        <authorList>
            <person name="Zhou Z."/>
            <person name="Liu Y."/>
            <person name="Pan J."/>
            <person name="Cron B.R."/>
            <person name="Toner B.M."/>
            <person name="Anantharaman K."/>
            <person name="Breier J.A."/>
            <person name="Dick G.J."/>
            <person name="Li M."/>
        </authorList>
    </citation>
    <scope>NUCLEOTIDE SEQUENCE</scope>
    <source>
        <strain evidence="6">SZUA-1515</strain>
    </source>
</reference>
<dbReference type="InterPro" id="IPR051010">
    <property type="entry name" value="BCAA_transport"/>
</dbReference>
<organism evidence="6 7">
    <name type="scientific">Caldiarchaeum subterraneum</name>
    <dbReference type="NCBI Taxonomy" id="311458"/>
    <lineage>
        <taxon>Archaea</taxon>
        <taxon>Nitrososphaerota</taxon>
        <taxon>Candidatus Caldarchaeales</taxon>
        <taxon>Candidatus Caldarchaeaceae</taxon>
        <taxon>Candidatus Caldarchaeum</taxon>
    </lineage>
</organism>
<dbReference type="Proteomes" id="UP000608579">
    <property type="component" value="Unassembled WGS sequence"/>
</dbReference>
<dbReference type="Gene3D" id="3.40.50.2300">
    <property type="match status" value="2"/>
</dbReference>
<evidence type="ECO:0000256" key="4">
    <source>
        <dbReference type="SAM" id="Phobius"/>
    </source>
</evidence>
<evidence type="ECO:0000256" key="3">
    <source>
        <dbReference type="ARBA" id="ARBA00022970"/>
    </source>
</evidence>
<sequence length="234" mass="25616">MLFHQLSYAMKRSQVYAIVALVVVVAIVAGVVVTQFTAQPAGPEVVKIGALEPLSGVFVSWGNKHLNGMKYAVEELNKRGGILGKPVELVVFDTKGDPKEAVTIFRKMVEEEGVIAVAGPVSSSVGLAAAKEAESLRVPLFLHMAGSHRILTKESRFTFRTCLPAAPMNIEGIANFIKQEGYKRIGAIIADYEWGHSIRQAIEQYIVPIEGVQVQIEVAPLRTDDFTPYLRKLQ</sequence>
<gene>
    <name evidence="6" type="ORF">EYH45_05290</name>
</gene>
<dbReference type="InterPro" id="IPR028082">
    <property type="entry name" value="Peripla_BP_I"/>
</dbReference>
<evidence type="ECO:0000313" key="6">
    <source>
        <dbReference type="EMBL" id="HIQ29961.1"/>
    </source>
</evidence>
<keyword evidence="3" id="KW-0029">Amino-acid transport</keyword>
<dbReference type="PRINTS" id="PR00337">
    <property type="entry name" value="LEUILEVALBP"/>
</dbReference>
<dbReference type="InterPro" id="IPR028081">
    <property type="entry name" value="Leu-bd"/>
</dbReference>
<dbReference type="PANTHER" id="PTHR30483">
    <property type="entry name" value="LEUCINE-SPECIFIC-BINDING PROTEIN"/>
    <property type="match status" value="1"/>
</dbReference>
<evidence type="ECO:0000313" key="7">
    <source>
        <dbReference type="Proteomes" id="UP000608579"/>
    </source>
</evidence>
<comment type="caution">
    <text evidence="6">The sequence shown here is derived from an EMBL/GenBank/DDBJ whole genome shotgun (WGS) entry which is preliminary data.</text>
</comment>
<keyword evidence="4" id="KW-0812">Transmembrane</keyword>
<feature type="domain" description="Leucine-binding protein" evidence="5">
    <location>
        <begin position="46"/>
        <end position="234"/>
    </location>
</feature>
<keyword evidence="2" id="KW-0732">Signal</keyword>
<evidence type="ECO:0000259" key="5">
    <source>
        <dbReference type="Pfam" id="PF13458"/>
    </source>
</evidence>
<accession>A0A832ZWW0</accession>
<dbReference type="SUPFAM" id="SSF53822">
    <property type="entry name" value="Periplasmic binding protein-like I"/>
    <property type="match status" value="1"/>
</dbReference>
<dbReference type="PANTHER" id="PTHR30483:SF6">
    <property type="entry name" value="PERIPLASMIC BINDING PROTEIN OF ABC TRANSPORTER FOR NATURAL AMINO ACIDS"/>
    <property type="match status" value="1"/>
</dbReference>
<keyword evidence="1" id="KW-0813">Transport</keyword>
<dbReference type="InterPro" id="IPR000709">
    <property type="entry name" value="Leu_Ile_Val-bd"/>
</dbReference>
<protein>
    <submittedName>
        <fullName evidence="6">Amino acid ABC transporter substrate-binding protein</fullName>
    </submittedName>
</protein>
<dbReference type="GO" id="GO:0006865">
    <property type="term" value="P:amino acid transport"/>
    <property type="evidence" value="ECO:0007669"/>
    <property type="project" value="UniProtKB-KW"/>
</dbReference>
<evidence type="ECO:0000256" key="1">
    <source>
        <dbReference type="ARBA" id="ARBA00022448"/>
    </source>
</evidence>
<name>A0A832ZWW0_CALS0</name>
<evidence type="ECO:0000256" key="2">
    <source>
        <dbReference type="ARBA" id="ARBA00022729"/>
    </source>
</evidence>
<proteinExistence type="predicted"/>
<feature type="transmembrane region" description="Helical" evidence="4">
    <location>
        <begin position="15"/>
        <end position="38"/>
    </location>
</feature>
<dbReference type="Pfam" id="PF13458">
    <property type="entry name" value="Peripla_BP_6"/>
    <property type="match status" value="1"/>
</dbReference>
<keyword evidence="4" id="KW-1133">Transmembrane helix</keyword>
<dbReference type="EMBL" id="DQVM01000103">
    <property type="protein sequence ID" value="HIQ29961.1"/>
    <property type="molecule type" value="Genomic_DNA"/>
</dbReference>
<dbReference type="AlphaFoldDB" id="A0A832ZWW0"/>
<feature type="non-terminal residue" evidence="6">
    <location>
        <position position="234"/>
    </location>
</feature>
<keyword evidence="4" id="KW-0472">Membrane</keyword>